<reference evidence="2 3" key="1">
    <citation type="submission" date="2015-04" db="EMBL/GenBank/DDBJ databases">
        <title>Draft genome of the roundworm Trichinella nativa.</title>
        <authorList>
            <person name="Mitreva M."/>
        </authorList>
    </citation>
    <scope>NUCLEOTIDE SEQUENCE [LARGE SCALE GENOMIC DNA]</scope>
    <source>
        <strain evidence="2 3">ISS45</strain>
    </source>
</reference>
<proteinExistence type="predicted"/>
<gene>
    <name evidence="2" type="ORF">D917_08128</name>
</gene>
<sequence>MSAIFIPLWPLCCSVFLKAEQIQLVKKQSSPFSSPPPLFAISPYKCRLFGNSFDSSERSLSILFAPFASVRLPLIIVSQLNDHNQSSSSIVCDVSFWQKRSDAAEARSYRSMAIGIRLCNSQDCHVHLIYLQKFEHDICVTP</sequence>
<feature type="signal peptide" evidence="1">
    <location>
        <begin position="1"/>
        <end position="19"/>
    </location>
</feature>
<protein>
    <recommendedName>
        <fullName evidence="4">Secreted protein</fullName>
    </recommendedName>
</protein>
<evidence type="ECO:0000313" key="2">
    <source>
        <dbReference type="EMBL" id="OUC45929.1"/>
    </source>
</evidence>
<name>A0A1Y3EQW9_9BILA</name>
<organism evidence="2 3">
    <name type="scientific">Trichinella nativa</name>
    <dbReference type="NCBI Taxonomy" id="6335"/>
    <lineage>
        <taxon>Eukaryota</taxon>
        <taxon>Metazoa</taxon>
        <taxon>Ecdysozoa</taxon>
        <taxon>Nematoda</taxon>
        <taxon>Enoplea</taxon>
        <taxon>Dorylaimia</taxon>
        <taxon>Trichinellida</taxon>
        <taxon>Trichinellidae</taxon>
        <taxon>Trichinella</taxon>
    </lineage>
</organism>
<accession>A0A1Y3EQW9</accession>
<evidence type="ECO:0008006" key="4">
    <source>
        <dbReference type="Google" id="ProtNLM"/>
    </source>
</evidence>
<comment type="caution">
    <text evidence="2">The sequence shown here is derived from an EMBL/GenBank/DDBJ whole genome shotgun (WGS) entry which is preliminary data.</text>
</comment>
<feature type="chain" id="PRO_5010999729" description="Secreted protein" evidence="1">
    <location>
        <begin position="20"/>
        <end position="142"/>
    </location>
</feature>
<evidence type="ECO:0000256" key="1">
    <source>
        <dbReference type="SAM" id="SignalP"/>
    </source>
</evidence>
<dbReference type="EMBL" id="LVZM01008075">
    <property type="protein sequence ID" value="OUC45929.1"/>
    <property type="molecule type" value="Genomic_DNA"/>
</dbReference>
<evidence type="ECO:0000313" key="3">
    <source>
        <dbReference type="Proteomes" id="UP000243006"/>
    </source>
</evidence>
<dbReference type="Proteomes" id="UP000243006">
    <property type="component" value="Unassembled WGS sequence"/>
</dbReference>
<keyword evidence="1" id="KW-0732">Signal</keyword>
<dbReference type="AlphaFoldDB" id="A0A1Y3EQW9"/>